<dbReference type="SMART" id="SM00394">
    <property type="entry name" value="RIIa"/>
    <property type="match status" value="1"/>
</dbReference>
<organism evidence="4 5">
    <name type="scientific">Aedes aegypti</name>
    <name type="common">Yellowfever mosquito</name>
    <name type="synonym">Culex aegypti</name>
    <dbReference type="NCBI Taxonomy" id="7159"/>
    <lineage>
        <taxon>Eukaryota</taxon>
        <taxon>Metazoa</taxon>
        <taxon>Ecdysozoa</taxon>
        <taxon>Arthropoda</taxon>
        <taxon>Hexapoda</taxon>
        <taxon>Insecta</taxon>
        <taxon>Pterygota</taxon>
        <taxon>Neoptera</taxon>
        <taxon>Endopterygota</taxon>
        <taxon>Diptera</taxon>
        <taxon>Nematocera</taxon>
        <taxon>Culicoidea</taxon>
        <taxon>Culicidae</taxon>
        <taxon>Culicinae</taxon>
        <taxon>Aedini</taxon>
        <taxon>Aedes</taxon>
        <taxon>Stegomyia</taxon>
    </lineage>
</organism>
<dbReference type="OrthoDB" id="6161835at2759"/>
<feature type="compositionally biased region" description="Polar residues" evidence="2">
    <location>
        <begin position="672"/>
        <end position="697"/>
    </location>
</feature>
<accession>Q17H40</accession>
<dbReference type="Gene3D" id="1.20.890.10">
    <property type="entry name" value="cAMP-dependent protein kinase regulatory subunit, dimerization-anchoring domain"/>
    <property type="match status" value="1"/>
</dbReference>
<feature type="compositionally biased region" description="Acidic residues" evidence="2">
    <location>
        <begin position="378"/>
        <end position="393"/>
    </location>
</feature>
<dbReference type="HOGENOM" id="CLU_003909_0_0_1"/>
<evidence type="ECO:0000313" key="4">
    <source>
        <dbReference type="EMBL" id="EAT45973.1"/>
    </source>
</evidence>
<name>Q17H40_AEDAE</name>
<dbReference type="OMA" id="LRDYHST"/>
<feature type="domain" description="RIIa" evidence="3">
    <location>
        <begin position="10"/>
        <end position="47"/>
    </location>
</feature>
<feature type="compositionally biased region" description="Basic and acidic residues" evidence="2">
    <location>
        <begin position="940"/>
        <end position="953"/>
    </location>
</feature>
<reference evidence="4" key="1">
    <citation type="submission" date="2005-10" db="EMBL/GenBank/DDBJ databases">
        <authorList>
            <person name="Loftus B.J."/>
            <person name="Nene V.M."/>
            <person name="Hannick L.I."/>
            <person name="Bidwell S."/>
            <person name="Haas B."/>
            <person name="Amedeo P."/>
            <person name="Orvis J."/>
            <person name="Wortman J.R."/>
            <person name="White O.R."/>
            <person name="Salzberg S."/>
            <person name="Shumway M."/>
            <person name="Koo H."/>
            <person name="Zhao Y."/>
            <person name="Holmes M."/>
            <person name="Miller J."/>
            <person name="Schatz M."/>
            <person name="Pop M."/>
            <person name="Pai G."/>
            <person name="Utterback T."/>
            <person name="Rogers Y.-H."/>
            <person name="Kravitz S."/>
            <person name="Fraser C.M."/>
        </authorList>
    </citation>
    <scope>NUCLEOTIDE SEQUENCE</scope>
    <source>
        <strain evidence="4">Liverpool</strain>
    </source>
</reference>
<feature type="compositionally biased region" description="Acidic residues" evidence="2">
    <location>
        <begin position="1068"/>
        <end position="1081"/>
    </location>
</feature>
<feature type="compositionally biased region" description="Polar residues" evidence="2">
    <location>
        <begin position="1012"/>
        <end position="1026"/>
    </location>
</feature>
<feature type="compositionally biased region" description="Polar residues" evidence="2">
    <location>
        <begin position="565"/>
        <end position="576"/>
    </location>
</feature>
<feature type="region of interest" description="Disordered" evidence="2">
    <location>
        <begin position="1414"/>
        <end position="1506"/>
    </location>
</feature>
<evidence type="ECO:0000256" key="1">
    <source>
        <dbReference type="SAM" id="Coils"/>
    </source>
</evidence>
<feature type="compositionally biased region" description="Acidic residues" evidence="2">
    <location>
        <begin position="723"/>
        <end position="732"/>
    </location>
</feature>
<feature type="region of interest" description="Disordered" evidence="2">
    <location>
        <begin position="96"/>
        <end position="175"/>
    </location>
</feature>
<feature type="compositionally biased region" description="Low complexity" evidence="2">
    <location>
        <begin position="595"/>
        <end position="608"/>
    </location>
</feature>
<feature type="compositionally biased region" description="Basic and acidic residues" evidence="2">
    <location>
        <begin position="966"/>
        <end position="994"/>
    </location>
</feature>
<feature type="compositionally biased region" description="Acidic residues" evidence="2">
    <location>
        <begin position="253"/>
        <end position="266"/>
    </location>
</feature>
<reference evidence="4" key="3">
    <citation type="submission" date="2012-09" db="EMBL/GenBank/DDBJ databases">
        <authorList>
            <consortium name="VectorBase"/>
        </authorList>
    </citation>
    <scope>NUCLEOTIDE SEQUENCE</scope>
    <source>
        <strain evidence="4">Liverpool</strain>
    </source>
</reference>
<feature type="coiled-coil region" evidence="1">
    <location>
        <begin position="1300"/>
        <end position="1327"/>
    </location>
</feature>
<feature type="compositionally biased region" description="Basic and acidic residues" evidence="2">
    <location>
        <begin position="1114"/>
        <end position="1130"/>
    </location>
</feature>
<feature type="compositionally biased region" description="Polar residues" evidence="2">
    <location>
        <begin position="789"/>
        <end position="799"/>
    </location>
</feature>
<feature type="compositionally biased region" description="Acidic residues" evidence="2">
    <location>
        <begin position="807"/>
        <end position="816"/>
    </location>
</feature>
<evidence type="ECO:0000313" key="5">
    <source>
        <dbReference type="Proteomes" id="UP000682892"/>
    </source>
</evidence>
<feature type="region of interest" description="Disordered" evidence="2">
    <location>
        <begin position="244"/>
        <end position="1032"/>
    </location>
</feature>
<dbReference type="SUPFAM" id="SSF47391">
    <property type="entry name" value="Dimerization-anchoring domain of cAMP-dependent PK regulatory subunit"/>
    <property type="match status" value="1"/>
</dbReference>
<dbReference type="PaxDb" id="7159-AAEL002786-PA"/>
<dbReference type="InterPro" id="IPR003117">
    <property type="entry name" value="cAMP_dep_PK_reg_su_I/II_a/b"/>
</dbReference>
<feature type="compositionally biased region" description="Basic and acidic residues" evidence="2">
    <location>
        <begin position="125"/>
        <end position="137"/>
    </location>
</feature>
<evidence type="ECO:0000259" key="3">
    <source>
        <dbReference type="SMART" id="SM00394"/>
    </source>
</evidence>
<proteinExistence type="predicted"/>
<dbReference type="InterPro" id="IPR047579">
    <property type="entry name" value="DD_CABYR_SP17"/>
</dbReference>
<gene>
    <name evidence="4" type="ORF">AaeL_AAEL002786</name>
</gene>
<dbReference type="Proteomes" id="UP000682892">
    <property type="component" value="Chromosome 1"/>
</dbReference>
<feature type="compositionally biased region" description="Basic and acidic residues" evidence="2">
    <location>
        <begin position="829"/>
        <end position="846"/>
    </location>
</feature>
<feature type="compositionally biased region" description="Basic and acidic residues" evidence="2">
    <location>
        <begin position="1459"/>
        <end position="1477"/>
    </location>
</feature>
<feature type="compositionally biased region" description="Basic and acidic residues" evidence="2">
    <location>
        <begin position="1155"/>
        <end position="1166"/>
    </location>
</feature>
<feature type="compositionally biased region" description="Basic and acidic residues" evidence="2">
    <location>
        <begin position="428"/>
        <end position="478"/>
    </location>
</feature>
<sequence>MPITTPKVPEGLPELMKGLAKSVIKENPENIYVHAAEYFENLIRERDGDLDRGYRNFSAYKVYADYKEKCRGRGECLSAGSGGDVPSSAGAMAVRGKMASDGDDDSGGSASATRGRRKKRVRKQGSKESNRSLEKQDSVGSTTEGVNGEEDEKKPSSANSSLKGDLGAIKEDSPDIEQAMVKVEAHLEDQAPRKRSINKSVSVDSAAAVSAVSSVLQDAVEDADDADRETGEAIETQVEADLAEELGHPINCEDVDSYPPDEDGNGEDYGSAPSTAEVGGEVLGEADMLVDDAPPTEVADNVEKKSDEVDLSVNGVEERTEEPVMNGSVEVKSGSPVKGSIEKQDSGEAQSEGIDTVDEPVPVVEEVEESVPNLPDVPTEEPSAEIVEADTEAEAAQVEPNVEEPKDEEKLVDKAQEETIEDANVIEISKESSVDKLDEASVAEEATKEETTKEDVAEQESPSDKTDAAEEASQKEEGSESSPTVESESKDNGSEAAETSPKQAISVEEDANAPSNADNEENPSKEDDQIIASKEGLEEKSEEPSPVSGEDPVVGESQEEPVGNEESNNETQSLEGDQSDAKLETENGNVSGELVENPPENSESNENVSNEKEDSTVENPSETKESNGNPDEASPIKSNSMEQNDEQSAPEDVPPVSNEPETDVQPEDAVQKNFTGSDSEVQPNGSTQASKEPSLEQSESEKNASLDEPKSSGSPKASKEPSLDEPEPEVNADSDQVKSSASAKASKEASLDEPEAEQNASLDEPKSSGSPKASKEPSLELPESEMNADSDQPKSSVSAKASKEPSLDEPEPEINVELDQPKSSGSAKSSKEPSLDKPDPEKDEPKSSGSAKASKEPSLEQGGSAEASKEPSLDKSESELNQSLDQSNGDQSKESSAKESAGESGSAEEATGRDEGGLPADGGDVSITSRMGDDEQELESVSKDAEVEGHLEEEPSAPPMEEPVENDAKSEESKAEDDVAKGDDSVEAETKQDSEEVDESKEEVVEEPCIQRQVSPSTSKIPSKQPSVELEDIKKVDLTSLNKDSAEALFYTLKKSELENQATKPEAEVEQNEEEKDDDADVVVTEEPPPPVSRQSTKRSFTDDFLENSPITEEASKSAEGDGVADKKDADEDENQVFNPMLAASVRNKQLQDQLHSRYSQDDMSKLQRSPRKAAMHRSMTERVDLAKQSTNYVDLRKYDPDYVEEEDQFDGYYIGNLRNKILASSVSVADSDYYDPEQVEGSLDDNNVQTALQTIASTDTESTLPSQITVQANKGFLKRGSQNTSSNIPYSSFGNNAINQSLDDFIEREEQMKEAAEAQAASTIQRSYRRFRTNKKKLLRDYHSTMQTFTEDQSTESFEDYPSSVIQIKLDRKQQEESDNSFEDARSENRRRPMYSLNIDEYDTAARRMTLTRGVAMQRNSTPEDDSGKSDEKKSASDPASTLTITEESPRTSSDLSSEEKKSSTSSDEKENKDNSSSKSSGGKTSAEESAVAATAQNDGRKSASLDVQKLFIARQRTMPVQIETTVMRAQPKHLRKRIKSAGMIRK</sequence>
<protein>
    <submittedName>
        <fullName evidence="4">AAEL002786-PA</fullName>
    </submittedName>
</protein>
<dbReference type="EMBL" id="CH477253">
    <property type="protein sequence ID" value="EAT45973.1"/>
    <property type="molecule type" value="Genomic_DNA"/>
</dbReference>
<feature type="region of interest" description="Disordered" evidence="2">
    <location>
        <begin position="1371"/>
        <end position="1402"/>
    </location>
</feature>
<dbReference type="KEGG" id="aag:5576117"/>
<feature type="compositionally biased region" description="Basic and acidic residues" evidence="2">
    <location>
        <begin position="609"/>
        <end position="625"/>
    </location>
</feature>
<dbReference type="VEuPathDB" id="VectorBase:AAEL002786"/>
<feature type="compositionally biased region" description="Basic and acidic residues" evidence="2">
    <location>
        <begin position="867"/>
        <end position="878"/>
    </location>
</feature>
<feature type="compositionally biased region" description="Basic and acidic residues" evidence="2">
    <location>
        <begin position="403"/>
        <end position="417"/>
    </location>
</feature>
<feature type="region of interest" description="Disordered" evidence="2">
    <location>
        <begin position="1054"/>
        <end position="1137"/>
    </location>
</feature>
<feature type="compositionally biased region" description="Basic and acidic residues" evidence="2">
    <location>
        <begin position="1427"/>
        <end position="1437"/>
    </location>
</feature>
<evidence type="ECO:0000256" key="2">
    <source>
        <dbReference type="SAM" id="MobiDB-lite"/>
    </source>
</evidence>
<keyword evidence="1" id="KW-0175">Coiled coil</keyword>
<feature type="compositionally biased region" description="Polar residues" evidence="2">
    <location>
        <begin position="1439"/>
        <end position="1448"/>
    </location>
</feature>
<feature type="compositionally biased region" description="Basic residues" evidence="2">
    <location>
        <begin position="114"/>
        <end position="124"/>
    </location>
</feature>
<feature type="region of interest" description="Disordered" evidence="2">
    <location>
        <begin position="1149"/>
        <end position="1179"/>
    </location>
</feature>
<dbReference type="CDD" id="cd12100">
    <property type="entry name" value="DD_CABYR_SP17"/>
    <property type="match status" value="1"/>
</dbReference>
<dbReference type="eggNOG" id="ENOG502SGHV">
    <property type="taxonomic scope" value="Eukaryota"/>
</dbReference>
<feature type="compositionally biased region" description="Acidic residues" evidence="2">
    <location>
        <begin position="995"/>
        <end position="1006"/>
    </location>
</feature>
<feature type="compositionally biased region" description="Basic and acidic residues" evidence="2">
    <location>
        <begin position="891"/>
        <end position="901"/>
    </location>
</feature>
<dbReference type="PhylomeDB" id="Q17H40"/>
<feature type="compositionally biased region" description="Low complexity" evidence="2">
    <location>
        <begin position="1478"/>
        <end position="1497"/>
    </location>
</feature>
<feature type="compositionally biased region" description="Polar residues" evidence="2">
    <location>
        <begin position="879"/>
        <end position="890"/>
    </location>
</feature>
<feature type="compositionally biased region" description="Basic and acidic residues" evidence="2">
    <location>
        <begin position="699"/>
        <end position="710"/>
    </location>
</feature>
<reference evidence="4" key="2">
    <citation type="journal article" date="2007" name="Science">
        <title>Genome sequence of Aedes aegypti, a major arbovirus vector.</title>
        <authorList>
            <person name="Nene V."/>
            <person name="Wortman J.R."/>
            <person name="Lawson D."/>
            <person name="Haas B."/>
            <person name="Kodira C."/>
            <person name="Tu Z.J."/>
            <person name="Loftus B."/>
            <person name="Xi Z."/>
            <person name="Megy K."/>
            <person name="Grabherr M."/>
            <person name="Ren Q."/>
            <person name="Zdobnov E.M."/>
            <person name="Lobo N.F."/>
            <person name="Campbell K.S."/>
            <person name="Brown S.E."/>
            <person name="Bonaldo M.F."/>
            <person name="Zhu J."/>
            <person name="Sinkins S.P."/>
            <person name="Hogenkamp D.G."/>
            <person name="Amedeo P."/>
            <person name="Arensburger P."/>
            <person name="Atkinson P.W."/>
            <person name="Bidwell S."/>
            <person name="Biedler J."/>
            <person name="Birney E."/>
            <person name="Bruggner R.V."/>
            <person name="Costas J."/>
            <person name="Coy M.R."/>
            <person name="Crabtree J."/>
            <person name="Crawford M."/>
            <person name="Debruyn B."/>
            <person name="Decaprio D."/>
            <person name="Eiglmeier K."/>
            <person name="Eisenstadt E."/>
            <person name="El-Dorry H."/>
            <person name="Gelbart W.M."/>
            <person name="Gomes S.L."/>
            <person name="Hammond M."/>
            <person name="Hannick L.I."/>
            <person name="Hogan J.R."/>
            <person name="Holmes M.H."/>
            <person name="Jaffe D."/>
            <person name="Johnston J.S."/>
            <person name="Kennedy R.C."/>
            <person name="Koo H."/>
            <person name="Kravitz S."/>
            <person name="Kriventseva E.V."/>
            <person name="Kulp D."/>
            <person name="Labutti K."/>
            <person name="Lee E."/>
            <person name="Li S."/>
            <person name="Lovin D.D."/>
            <person name="Mao C."/>
            <person name="Mauceli E."/>
            <person name="Menck C.F."/>
            <person name="Miller J.R."/>
            <person name="Montgomery P."/>
            <person name="Mori A."/>
            <person name="Nascimento A.L."/>
            <person name="Naveira H.F."/>
            <person name="Nusbaum C."/>
            <person name="O'leary S."/>
            <person name="Orvis J."/>
            <person name="Pertea M."/>
            <person name="Quesneville H."/>
            <person name="Reidenbach K.R."/>
            <person name="Rogers Y.H."/>
            <person name="Roth C.W."/>
            <person name="Schneider J.R."/>
            <person name="Schatz M."/>
            <person name="Shumway M."/>
            <person name="Stanke M."/>
            <person name="Stinson E.O."/>
            <person name="Tubio J.M."/>
            <person name="Vanzee J.P."/>
            <person name="Verjovski-Almeida S."/>
            <person name="Werner D."/>
            <person name="White O."/>
            <person name="Wyder S."/>
            <person name="Zeng Q."/>
            <person name="Zhao Q."/>
            <person name="Zhao Y."/>
            <person name="Hill C.A."/>
            <person name="Raikhel A.S."/>
            <person name="Soares M.B."/>
            <person name="Knudson D.L."/>
            <person name="Lee N.H."/>
            <person name="Galagan J."/>
            <person name="Salzberg S.L."/>
            <person name="Paulsen I.T."/>
            <person name="Dimopoulos G."/>
            <person name="Collins F.H."/>
            <person name="Birren B."/>
            <person name="Fraser-Liggett C.M."/>
            <person name="Severson D.W."/>
        </authorList>
    </citation>
    <scope>NUCLEOTIDE SEQUENCE [LARGE SCALE GENOMIC DNA]</scope>
    <source>
        <strain evidence="4">Liverpool</strain>
    </source>
</reference>